<dbReference type="Pfam" id="PF01592">
    <property type="entry name" value="NifU_N"/>
    <property type="match status" value="1"/>
</dbReference>
<dbReference type="InterPro" id="IPR002871">
    <property type="entry name" value="NIF_FeS_clus_asmbl_NifU_N"/>
</dbReference>
<dbReference type="Gene3D" id="3.90.1010.10">
    <property type="match status" value="1"/>
</dbReference>
<evidence type="ECO:0000313" key="3">
    <source>
        <dbReference type="EMBL" id="RFD75242.1"/>
    </source>
</evidence>
<feature type="region of interest" description="Disordered" evidence="1">
    <location>
        <begin position="40"/>
        <end position="90"/>
    </location>
</feature>
<dbReference type="GO" id="GO:0016226">
    <property type="term" value="P:iron-sulfur cluster assembly"/>
    <property type="evidence" value="ECO:0007669"/>
    <property type="project" value="InterPro"/>
</dbReference>
<comment type="caution">
    <text evidence="3">The sequence shown here is derived from an EMBL/GenBank/DDBJ whole genome shotgun (WGS) entry which is preliminary data.</text>
</comment>
<name>A0A3E1IQG7_GARVA</name>
<dbReference type="AlphaFoldDB" id="A0A3E1IQG7"/>
<dbReference type="CDD" id="cd06664">
    <property type="entry name" value="IscU_like"/>
    <property type="match status" value="1"/>
</dbReference>
<dbReference type="RefSeq" id="WP_116794265.1">
    <property type="nucleotide sequence ID" value="NZ_LSLH01000001.1"/>
</dbReference>
<feature type="compositionally biased region" description="Low complexity" evidence="1">
    <location>
        <begin position="74"/>
        <end position="84"/>
    </location>
</feature>
<feature type="compositionally biased region" description="Basic and acidic residues" evidence="1">
    <location>
        <begin position="56"/>
        <end position="72"/>
    </location>
</feature>
<accession>A0A3E1IQG7</accession>
<sequence>MFDMSFGAGASAGFGAGFGDTSGDGLESMYQEVILDAARNPHGKTHFESTDSLEQAELKEETQESAENKESAESAENTESANSSENKKSAEITLNNTHESCAVTSGENSALGQSHQFNPTCGDEVTMRVEISNSADLKNPIISSVKWDGHGCSISQASLSMMVDLVEGKSVDEALRLDALFHKLMESRGEGFENEEDEDALEDAMVLQGVSRYPMRIKCALLAWEGLKDSIAKASQNLNPQILGSL</sequence>
<dbReference type="EMBL" id="LSLH01000001">
    <property type="protein sequence ID" value="RFD75242.1"/>
    <property type="molecule type" value="Genomic_DNA"/>
</dbReference>
<dbReference type="PANTHER" id="PTHR10093">
    <property type="entry name" value="IRON-SULFUR CLUSTER ASSEMBLY ENZYME NIFU HOMOLOG"/>
    <property type="match status" value="1"/>
</dbReference>
<evidence type="ECO:0000256" key="1">
    <source>
        <dbReference type="SAM" id="MobiDB-lite"/>
    </source>
</evidence>
<proteinExistence type="predicted"/>
<evidence type="ECO:0000259" key="2">
    <source>
        <dbReference type="Pfam" id="PF01592"/>
    </source>
</evidence>
<dbReference type="GO" id="GO:0005506">
    <property type="term" value="F:iron ion binding"/>
    <property type="evidence" value="ECO:0007669"/>
    <property type="project" value="InterPro"/>
</dbReference>
<dbReference type="NCBIfam" id="TIGR01994">
    <property type="entry name" value="SUF_scaf_2"/>
    <property type="match status" value="1"/>
</dbReference>
<dbReference type="Proteomes" id="UP000258888">
    <property type="component" value="Unassembled WGS sequence"/>
</dbReference>
<evidence type="ECO:0000313" key="4">
    <source>
        <dbReference type="Proteomes" id="UP000258888"/>
    </source>
</evidence>
<feature type="domain" description="NIF system FeS cluster assembly NifU N-terminal" evidence="2">
    <location>
        <begin position="110"/>
        <end position="219"/>
    </location>
</feature>
<protein>
    <submittedName>
        <fullName evidence="3">Iron-sulfur cluster assembly scaffold protein</fullName>
    </submittedName>
</protein>
<reference evidence="3 4" key="1">
    <citation type="submission" date="2016-02" db="EMBL/GenBank/DDBJ databases">
        <title>Gardnerella vaginalis Subgroups Defined by cpn60 Sequencing and Sialidase Activity in Isolates from Canada, Belgium and Kenya.</title>
        <authorList>
            <person name="Schellenberg J."/>
            <person name="Paramel Jayaprakash T."/>
            <person name="Withana Gamage N."/>
            <person name="Patterson M.H."/>
            <person name="Vaneechoutte M."/>
            <person name="Hill J.E."/>
        </authorList>
    </citation>
    <scope>NUCLEOTIDE SEQUENCE [LARGE SCALE GENOMIC DNA]</scope>
    <source>
        <strain evidence="3 4">N160</strain>
    </source>
</reference>
<dbReference type="GO" id="GO:0051536">
    <property type="term" value="F:iron-sulfur cluster binding"/>
    <property type="evidence" value="ECO:0007669"/>
    <property type="project" value="InterPro"/>
</dbReference>
<gene>
    <name evidence="3" type="ORF">AXE76_03410</name>
</gene>
<organism evidence="3 4">
    <name type="scientific">Gardnerella vaginalis</name>
    <dbReference type="NCBI Taxonomy" id="2702"/>
    <lineage>
        <taxon>Bacteria</taxon>
        <taxon>Bacillati</taxon>
        <taxon>Actinomycetota</taxon>
        <taxon>Actinomycetes</taxon>
        <taxon>Bifidobacteriales</taxon>
        <taxon>Bifidobacteriaceae</taxon>
        <taxon>Gardnerella</taxon>
    </lineage>
</organism>
<dbReference type="SUPFAM" id="SSF82649">
    <property type="entry name" value="SufE/NifU"/>
    <property type="match status" value="1"/>
</dbReference>
<keyword evidence="4" id="KW-1185">Reference proteome</keyword>